<comment type="caution">
    <text evidence="1">The sequence shown here is derived from an EMBL/GenBank/DDBJ whole genome shotgun (WGS) entry which is preliminary data.</text>
</comment>
<name>A0A2N0PZJ2_9GLOM</name>
<evidence type="ECO:0000313" key="1">
    <source>
        <dbReference type="EMBL" id="PKC12254.1"/>
    </source>
</evidence>
<gene>
    <name evidence="1" type="ORF">RhiirA5_353153</name>
</gene>
<reference evidence="1 2" key="2">
    <citation type="submission" date="2017-09" db="EMBL/GenBank/DDBJ databases">
        <title>Extensive intraspecific genome diversity in a model arbuscular mycorrhizal fungus.</title>
        <authorList>
            <person name="Chen E.C."/>
            <person name="Morin E."/>
            <person name="Beaudet D."/>
            <person name="Noel J."/>
            <person name="Ndikumana S."/>
            <person name="Charron P."/>
            <person name="St-Onge C."/>
            <person name="Giorgi J."/>
            <person name="Grigoriev I.V."/>
            <person name="Roux C."/>
            <person name="Martin F.M."/>
            <person name="Corradi N."/>
        </authorList>
    </citation>
    <scope>NUCLEOTIDE SEQUENCE [LARGE SCALE GENOMIC DNA]</scope>
    <source>
        <strain evidence="1 2">A5</strain>
    </source>
</reference>
<dbReference type="Proteomes" id="UP000232722">
    <property type="component" value="Unassembled WGS sequence"/>
</dbReference>
<sequence length="61" mass="7025">MIAKEIIEAVGGVYWNLENVMETRIDDHIGGQDCIRWCIPGPSDIWLNLLFVLLKELKINQ</sequence>
<protein>
    <submittedName>
        <fullName evidence="1">Uncharacterized protein</fullName>
    </submittedName>
</protein>
<proteinExistence type="predicted"/>
<organism evidence="1 2">
    <name type="scientific">Rhizophagus irregularis</name>
    <dbReference type="NCBI Taxonomy" id="588596"/>
    <lineage>
        <taxon>Eukaryota</taxon>
        <taxon>Fungi</taxon>
        <taxon>Fungi incertae sedis</taxon>
        <taxon>Mucoromycota</taxon>
        <taxon>Glomeromycotina</taxon>
        <taxon>Glomeromycetes</taxon>
        <taxon>Glomerales</taxon>
        <taxon>Glomeraceae</taxon>
        <taxon>Rhizophagus</taxon>
    </lineage>
</organism>
<dbReference type="VEuPathDB" id="FungiDB:RhiirFUN_019080"/>
<dbReference type="EMBL" id="LLXJ01000260">
    <property type="protein sequence ID" value="PKC12254.1"/>
    <property type="molecule type" value="Genomic_DNA"/>
</dbReference>
<dbReference type="VEuPathDB" id="FungiDB:FUN_020114"/>
<dbReference type="AlphaFoldDB" id="A0A2N0PZJ2"/>
<dbReference type="VEuPathDB" id="FungiDB:RhiirA1_411980"/>
<accession>A0A2N0PZJ2</accession>
<reference evidence="1 2" key="1">
    <citation type="submission" date="2016-04" db="EMBL/GenBank/DDBJ databases">
        <title>Genome analyses suggest a sexual origin of heterokaryosis in a supposedly ancient asexual fungus.</title>
        <authorList>
            <person name="Ropars J."/>
            <person name="Sedzielewska K."/>
            <person name="Noel J."/>
            <person name="Charron P."/>
            <person name="Farinelli L."/>
            <person name="Marton T."/>
            <person name="Kruger M."/>
            <person name="Pelin A."/>
            <person name="Brachmann A."/>
            <person name="Corradi N."/>
        </authorList>
    </citation>
    <scope>NUCLEOTIDE SEQUENCE [LARGE SCALE GENOMIC DNA]</scope>
    <source>
        <strain evidence="1 2">A5</strain>
    </source>
</reference>
<evidence type="ECO:0000313" key="2">
    <source>
        <dbReference type="Proteomes" id="UP000232722"/>
    </source>
</evidence>